<evidence type="ECO:0000313" key="4">
    <source>
        <dbReference type="EMBL" id="KAE8380872.1"/>
    </source>
</evidence>
<dbReference type="InterPro" id="IPR001841">
    <property type="entry name" value="Znf_RING"/>
</dbReference>
<keyword evidence="1" id="KW-0862">Zinc</keyword>
<feature type="region of interest" description="Disordered" evidence="2">
    <location>
        <begin position="152"/>
        <end position="179"/>
    </location>
</feature>
<keyword evidence="5" id="KW-1185">Reference proteome</keyword>
<dbReference type="GO" id="GO:0008270">
    <property type="term" value="F:zinc ion binding"/>
    <property type="evidence" value="ECO:0007669"/>
    <property type="project" value="UniProtKB-KW"/>
</dbReference>
<dbReference type="PANTHER" id="PTHR21540">
    <property type="entry name" value="RING FINGER AND SWIM DOMAIN-CONTAINING PROTEIN 2"/>
    <property type="match status" value="1"/>
</dbReference>
<dbReference type="PANTHER" id="PTHR21540:SF0">
    <property type="entry name" value="PHD FAMILY PROTEIN"/>
    <property type="match status" value="1"/>
</dbReference>
<feature type="compositionally biased region" description="Low complexity" evidence="2">
    <location>
        <begin position="161"/>
        <end position="176"/>
    </location>
</feature>
<dbReference type="PROSITE" id="PS50089">
    <property type="entry name" value="ZF_RING_2"/>
    <property type="match status" value="1"/>
</dbReference>
<feature type="compositionally biased region" description="Low complexity" evidence="2">
    <location>
        <begin position="242"/>
        <end position="270"/>
    </location>
</feature>
<organism evidence="4 5">
    <name type="scientific">Aspergillus bertholletiae</name>
    <dbReference type="NCBI Taxonomy" id="1226010"/>
    <lineage>
        <taxon>Eukaryota</taxon>
        <taxon>Fungi</taxon>
        <taxon>Dikarya</taxon>
        <taxon>Ascomycota</taxon>
        <taxon>Pezizomycotina</taxon>
        <taxon>Eurotiomycetes</taxon>
        <taxon>Eurotiomycetidae</taxon>
        <taxon>Eurotiales</taxon>
        <taxon>Aspergillaceae</taxon>
        <taxon>Aspergillus</taxon>
        <taxon>Aspergillus subgen. Circumdati</taxon>
    </lineage>
</organism>
<dbReference type="EMBL" id="ML736176">
    <property type="protein sequence ID" value="KAE8380872.1"/>
    <property type="molecule type" value="Genomic_DNA"/>
</dbReference>
<dbReference type="SUPFAM" id="SSF57850">
    <property type="entry name" value="RING/U-box"/>
    <property type="match status" value="1"/>
</dbReference>
<dbReference type="OrthoDB" id="8062037at2759"/>
<sequence>MPSPYYYPRPQATHLPHLSEILQLYPEEERWCAGYAPSQRRRCHASTNARNRKTAMRLLDEGTEDLHAGLDIDDLLEDLAPCVLCTRFHQNQSHQLAAKWKWQVQQFWDSFVPPVPPQRAAGQRLRMSSPAISMRSVEIDYFQLEKRVRVQIGEHERRPQSSRTTRSASAASQGSSVIERVTHTASATVRLQELSSRSAAVLTQETTTITRAAAHSSPAGRQVASPATPNSGPSNIPTAAIRTTSSQARPSRSPSRSSSSTPSSTPSSCSDDATRRSIEGDCNICFDSLKTARSAAGVGARPDTELSWCKAQCGVNYHTTCIELWLKTAKKSTCPTCRTAWKR</sequence>
<keyword evidence="1" id="KW-0863">Zinc-finger</keyword>
<dbReference type="GO" id="GO:0061630">
    <property type="term" value="F:ubiquitin protein ligase activity"/>
    <property type="evidence" value="ECO:0007669"/>
    <property type="project" value="InterPro"/>
</dbReference>
<dbReference type="Proteomes" id="UP000326198">
    <property type="component" value="Unassembled WGS sequence"/>
</dbReference>
<keyword evidence="1" id="KW-0479">Metal-binding</keyword>
<dbReference type="Gene3D" id="3.30.40.10">
    <property type="entry name" value="Zinc/RING finger domain, C3HC4 (zinc finger)"/>
    <property type="match status" value="1"/>
</dbReference>
<feature type="domain" description="RING-type" evidence="3">
    <location>
        <begin position="282"/>
        <end position="338"/>
    </location>
</feature>
<dbReference type="InterPro" id="IPR013083">
    <property type="entry name" value="Znf_RING/FYVE/PHD"/>
</dbReference>
<reference evidence="4 5" key="1">
    <citation type="submission" date="2019-04" db="EMBL/GenBank/DDBJ databases">
        <title>Friends and foes A comparative genomics studyof 23 Aspergillus species from section Flavi.</title>
        <authorList>
            <consortium name="DOE Joint Genome Institute"/>
            <person name="Kjaerbolling I."/>
            <person name="Vesth T."/>
            <person name="Frisvad J.C."/>
            <person name="Nybo J.L."/>
            <person name="Theobald S."/>
            <person name="Kildgaard S."/>
            <person name="Isbrandt T."/>
            <person name="Kuo A."/>
            <person name="Sato A."/>
            <person name="Lyhne E.K."/>
            <person name="Kogle M.E."/>
            <person name="Wiebenga A."/>
            <person name="Kun R.S."/>
            <person name="Lubbers R.J."/>
            <person name="Makela M.R."/>
            <person name="Barry K."/>
            <person name="Chovatia M."/>
            <person name="Clum A."/>
            <person name="Daum C."/>
            <person name="Haridas S."/>
            <person name="He G."/>
            <person name="LaButti K."/>
            <person name="Lipzen A."/>
            <person name="Mondo S."/>
            <person name="Riley R."/>
            <person name="Salamov A."/>
            <person name="Simmons B.A."/>
            <person name="Magnuson J.K."/>
            <person name="Henrissat B."/>
            <person name="Mortensen U.H."/>
            <person name="Larsen T.O."/>
            <person name="Devries R.P."/>
            <person name="Grigoriev I.V."/>
            <person name="Machida M."/>
            <person name="Baker S.E."/>
            <person name="Andersen M.R."/>
        </authorList>
    </citation>
    <scope>NUCLEOTIDE SEQUENCE [LARGE SCALE GENOMIC DNA]</scope>
    <source>
        <strain evidence="4 5">IBT 29228</strain>
    </source>
</reference>
<accession>A0A5N7BGH0</accession>
<dbReference type="AlphaFoldDB" id="A0A5N7BGH0"/>
<evidence type="ECO:0000313" key="5">
    <source>
        <dbReference type="Proteomes" id="UP000326198"/>
    </source>
</evidence>
<feature type="compositionally biased region" description="Polar residues" evidence="2">
    <location>
        <begin position="225"/>
        <end position="237"/>
    </location>
</feature>
<evidence type="ECO:0000256" key="2">
    <source>
        <dbReference type="SAM" id="MobiDB-lite"/>
    </source>
</evidence>
<feature type="region of interest" description="Disordered" evidence="2">
    <location>
        <begin position="211"/>
        <end position="274"/>
    </location>
</feature>
<dbReference type="InterPro" id="IPR039903">
    <property type="entry name" value="Zswim2"/>
</dbReference>
<protein>
    <recommendedName>
        <fullName evidence="3">RING-type domain-containing protein</fullName>
    </recommendedName>
</protein>
<evidence type="ECO:0000256" key="1">
    <source>
        <dbReference type="PROSITE-ProRule" id="PRU00175"/>
    </source>
</evidence>
<gene>
    <name evidence="4" type="ORF">BDV26DRAFT_256418</name>
</gene>
<name>A0A5N7BGH0_9EURO</name>
<proteinExistence type="predicted"/>
<evidence type="ECO:0000259" key="3">
    <source>
        <dbReference type="PROSITE" id="PS50089"/>
    </source>
</evidence>